<comment type="caution">
    <text evidence="1">The sequence shown here is derived from an EMBL/GenBank/DDBJ whole genome shotgun (WGS) entry which is preliminary data.</text>
</comment>
<dbReference type="Pfam" id="PF05833">
    <property type="entry name" value="NFACT_N"/>
    <property type="match status" value="1"/>
</dbReference>
<feature type="non-terminal residue" evidence="1">
    <location>
        <position position="1"/>
    </location>
</feature>
<proteinExistence type="predicted"/>
<protein>
    <submittedName>
        <fullName evidence="1">Fibronectin-binding protein</fullName>
    </submittedName>
</protein>
<evidence type="ECO:0000313" key="1">
    <source>
        <dbReference type="EMBL" id="ETJ25769.1"/>
    </source>
</evidence>
<gene>
    <name evidence="1" type="ORF">Q604_UNBC17665G0001</name>
</gene>
<sequence>IKKGDKECSLLNFYNENEEEYITISLDSNKTPSENIQRYYKKYNKLKVSEEYAKMQLSKNEAINNFY</sequence>
<dbReference type="AlphaFoldDB" id="W1XAD6"/>
<organism evidence="1">
    <name type="scientific">human gut metagenome</name>
    <dbReference type="NCBI Taxonomy" id="408170"/>
    <lineage>
        <taxon>unclassified sequences</taxon>
        <taxon>metagenomes</taxon>
        <taxon>organismal metagenomes</taxon>
    </lineage>
</organism>
<dbReference type="EMBL" id="AZMM01017665">
    <property type="protein sequence ID" value="ETJ25769.1"/>
    <property type="molecule type" value="Genomic_DNA"/>
</dbReference>
<accession>W1XAD6</accession>
<reference evidence="1" key="1">
    <citation type="submission" date="2013-12" db="EMBL/GenBank/DDBJ databases">
        <title>A Varibaculum cambriense genome reconstructed from a premature infant gut community with otherwise low bacterial novelty that shifts toward anaerobic metabolism during the third week of life.</title>
        <authorList>
            <person name="Brown C.T."/>
            <person name="Sharon I."/>
            <person name="Thomas B.C."/>
            <person name="Castelle C.J."/>
            <person name="Morowitz M.J."/>
            <person name="Banfield J.F."/>
        </authorList>
    </citation>
    <scope>NUCLEOTIDE SEQUENCE</scope>
</reference>
<name>W1XAD6_9ZZZZ</name>